<evidence type="ECO:0000313" key="1">
    <source>
        <dbReference type="EMBL" id="RDX82180.1"/>
    </source>
</evidence>
<comment type="caution">
    <text evidence="1">The sequence shown here is derived from an EMBL/GenBank/DDBJ whole genome shotgun (WGS) entry which is preliminary data.</text>
</comment>
<accession>A0A371FVJ3</accession>
<name>A0A371FVJ3_MUCPR</name>
<dbReference type="OrthoDB" id="786383at2759"/>
<gene>
    <name evidence="1" type="ORF">CR513_37061</name>
</gene>
<dbReference type="Proteomes" id="UP000257109">
    <property type="component" value="Unassembled WGS sequence"/>
</dbReference>
<feature type="non-terminal residue" evidence="1">
    <location>
        <position position="1"/>
    </location>
</feature>
<evidence type="ECO:0000313" key="2">
    <source>
        <dbReference type="Proteomes" id="UP000257109"/>
    </source>
</evidence>
<protein>
    <recommendedName>
        <fullName evidence="3">Retrotransposon gag domain-containing protein</fullName>
    </recommendedName>
</protein>
<dbReference type="EMBL" id="QJKJ01007705">
    <property type="protein sequence ID" value="RDX82180.1"/>
    <property type="molecule type" value="Genomic_DNA"/>
</dbReference>
<evidence type="ECO:0008006" key="3">
    <source>
        <dbReference type="Google" id="ProtNLM"/>
    </source>
</evidence>
<keyword evidence="2" id="KW-1185">Reference proteome</keyword>
<reference evidence="1" key="1">
    <citation type="submission" date="2018-05" db="EMBL/GenBank/DDBJ databases">
        <title>Draft genome of Mucuna pruriens seed.</title>
        <authorList>
            <person name="Nnadi N.E."/>
            <person name="Vos R."/>
            <person name="Hasami M.H."/>
            <person name="Devisetty U.K."/>
            <person name="Aguiy J.C."/>
        </authorList>
    </citation>
    <scope>NUCLEOTIDE SEQUENCE [LARGE SCALE GENOMIC DNA]</scope>
    <source>
        <strain evidence="1">JCA_2017</strain>
    </source>
</reference>
<sequence>MFSTVVLISARPCTRTEDNQHDHANICMPVHNHERQLAQSCSNMRDHASHQEGSLRREFDLGVEVSFTSIPYNASRSKELEIEGEFVEAILNRTITHHKTDAKDAEDYYAPHSQQETIGQRKTNMCLGVDRSCQRRSRLRRHPFVDEIIDTLPPTKWKILTLDKYDGTIDPSEHINAYVTPYDLNATSRPYHLTLIALVNIRQEEDESLHSFMERFAIVSIKIRDLSPKVALHSMVMALNSGLFSNSLCKKVPASMDKLRAKTSKYIQKEEMTEF</sequence>
<organism evidence="1 2">
    <name type="scientific">Mucuna pruriens</name>
    <name type="common">Velvet bean</name>
    <name type="synonym">Dolichos pruriens</name>
    <dbReference type="NCBI Taxonomy" id="157652"/>
    <lineage>
        <taxon>Eukaryota</taxon>
        <taxon>Viridiplantae</taxon>
        <taxon>Streptophyta</taxon>
        <taxon>Embryophyta</taxon>
        <taxon>Tracheophyta</taxon>
        <taxon>Spermatophyta</taxon>
        <taxon>Magnoliopsida</taxon>
        <taxon>eudicotyledons</taxon>
        <taxon>Gunneridae</taxon>
        <taxon>Pentapetalae</taxon>
        <taxon>rosids</taxon>
        <taxon>fabids</taxon>
        <taxon>Fabales</taxon>
        <taxon>Fabaceae</taxon>
        <taxon>Papilionoideae</taxon>
        <taxon>50 kb inversion clade</taxon>
        <taxon>NPAAA clade</taxon>
        <taxon>indigoferoid/millettioid clade</taxon>
        <taxon>Phaseoleae</taxon>
        <taxon>Mucuna</taxon>
    </lineage>
</organism>
<proteinExistence type="predicted"/>
<dbReference type="AlphaFoldDB" id="A0A371FVJ3"/>